<evidence type="ECO:0000313" key="3">
    <source>
        <dbReference type="Proteomes" id="UP001212411"/>
    </source>
</evidence>
<name>A0AAE9W8H9_9SCHI</name>
<feature type="region of interest" description="Disordered" evidence="1">
    <location>
        <begin position="241"/>
        <end position="292"/>
    </location>
</feature>
<dbReference type="KEGG" id="som:SOMG_00960"/>
<keyword evidence="3" id="KW-1185">Reference proteome</keyword>
<feature type="compositionally biased region" description="Polar residues" evidence="1">
    <location>
        <begin position="97"/>
        <end position="125"/>
    </location>
</feature>
<organism evidence="2 3">
    <name type="scientific">Schizosaccharomyces osmophilus</name>
    <dbReference type="NCBI Taxonomy" id="2545709"/>
    <lineage>
        <taxon>Eukaryota</taxon>
        <taxon>Fungi</taxon>
        <taxon>Dikarya</taxon>
        <taxon>Ascomycota</taxon>
        <taxon>Taphrinomycotina</taxon>
        <taxon>Schizosaccharomycetes</taxon>
        <taxon>Schizosaccharomycetales</taxon>
        <taxon>Schizosaccharomycetaceae</taxon>
        <taxon>Schizosaccharomyces</taxon>
    </lineage>
</organism>
<protein>
    <submittedName>
        <fullName evidence="2">Schizosaccharomyces specific protein</fullName>
    </submittedName>
</protein>
<accession>A0AAE9W8H9</accession>
<feature type="region of interest" description="Disordered" evidence="1">
    <location>
        <begin position="94"/>
        <end position="126"/>
    </location>
</feature>
<feature type="compositionally biased region" description="Polar residues" evidence="1">
    <location>
        <begin position="264"/>
        <end position="275"/>
    </location>
</feature>
<reference evidence="2 3" key="1">
    <citation type="journal article" date="2023" name="G3 (Bethesda)">
        <title>A high-quality reference genome for the fission yeast Schizosaccharomyces osmophilus.</title>
        <authorList>
            <person name="Jia G.S."/>
            <person name="Zhang W.C."/>
            <person name="Liang Y."/>
            <person name="Liu X.H."/>
            <person name="Rhind N."/>
            <person name="Pidoux A."/>
            <person name="Brysch-Herzberg M."/>
            <person name="Du L.L."/>
        </authorList>
    </citation>
    <scope>NUCLEOTIDE SEQUENCE [LARGE SCALE GENOMIC DNA]</scope>
    <source>
        <strain evidence="2 3">CBS 15793</strain>
    </source>
</reference>
<evidence type="ECO:0000256" key="1">
    <source>
        <dbReference type="SAM" id="MobiDB-lite"/>
    </source>
</evidence>
<dbReference type="GeneID" id="80874442"/>
<proteinExistence type="predicted"/>
<evidence type="ECO:0000313" key="2">
    <source>
        <dbReference type="EMBL" id="WBW71666.1"/>
    </source>
</evidence>
<dbReference type="AlphaFoldDB" id="A0AAE9W8H9"/>
<gene>
    <name evidence="2" type="ORF">SOMG_00960</name>
</gene>
<dbReference type="Proteomes" id="UP001212411">
    <property type="component" value="Chromosome 1"/>
</dbReference>
<dbReference type="RefSeq" id="XP_056035909.1">
    <property type="nucleotide sequence ID" value="XM_056179753.1"/>
</dbReference>
<sequence length="371" mass="38004">MSFVDGVNSWFSAGSYWDGLGPTNVFQPDDGAAFVSQYEEIELASDNLMKNGMLAPRGRKSSFAATNDPFSTASLSDALSSSIPMNHNVGGGLLRNALSSTPNGASNTLGTSPAEPSTLVGSANHSSGFGTSFPGSTSLGGTTGSSLLHPRRSVTSLLSSSAHHHPFSSFVDLAAPGRSSFSSSTVGGSSLPNFGLSSMPPPSALRTSKQPPAFNLLETTSNSYNPSSSFMDSVNLDSLPVPTARRRPSSIAPIGTRPVKKDLNFSSSNGSASTDNTLRPPNPPLTNGNAPPIAAVNKVSAVAASPQTTGSSASSSLPTLSLDFKQEYSGNNQDMSGLSSSLSKSHHSSMALGSQIWSSPPASSVGGVNVW</sequence>
<dbReference type="EMBL" id="CP115611">
    <property type="protein sequence ID" value="WBW71666.1"/>
    <property type="molecule type" value="Genomic_DNA"/>
</dbReference>